<protein>
    <submittedName>
        <fullName evidence="1">Uncharacterized protein</fullName>
    </submittedName>
</protein>
<dbReference type="AlphaFoldDB" id="A0A242MA88"/>
<comment type="caution">
    <text evidence="1">The sequence shown here is derived from an EMBL/GenBank/DDBJ whole genome shotgun (WGS) entry which is preliminary data.</text>
</comment>
<reference evidence="1 2" key="1">
    <citation type="submission" date="2017-03" db="EMBL/GenBank/DDBJ databases">
        <title>Genome analysis of strain PAMC 26510.</title>
        <authorList>
            <person name="Oh H.-M."/>
            <person name="Yang J.-A."/>
        </authorList>
    </citation>
    <scope>NUCLEOTIDE SEQUENCE [LARGE SCALE GENOMIC DNA]</scope>
    <source>
        <strain evidence="1 2">PAMC 26510</strain>
    </source>
</reference>
<proteinExistence type="predicted"/>
<organism evidence="1 2">
    <name type="scientific">Caballeronia sordidicola</name>
    <name type="common">Burkholderia sordidicola</name>
    <dbReference type="NCBI Taxonomy" id="196367"/>
    <lineage>
        <taxon>Bacteria</taxon>
        <taxon>Pseudomonadati</taxon>
        <taxon>Pseudomonadota</taxon>
        <taxon>Betaproteobacteria</taxon>
        <taxon>Burkholderiales</taxon>
        <taxon>Burkholderiaceae</taxon>
        <taxon>Caballeronia</taxon>
    </lineage>
</organism>
<evidence type="ECO:0000313" key="1">
    <source>
        <dbReference type="EMBL" id="OTP68217.1"/>
    </source>
</evidence>
<gene>
    <name evidence="1" type="ORF">PAMC26510_29330</name>
</gene>
<name>A0A242MA88_CABSO</name>
<dbReference type="EMBL" id="NBTY01000174">
    <property type="protein sequence ID" value="OTP68217.1"/>
    <property type="molecule type" value="Genomic_DNA"/>
</dbReference>
<sequence length="64" mass="7138">MQVLAYLQRALRIVEHFADGQIKSIQLGAMGLSKLVQRNFHEGDDGVVRPPPRPVAALQARWMG</sequence>
<accession>A0A242MA88</accession>
<evidence type="ECO:0000313" key="2">
    <source>
        <dbReference type="Proteomes" id="UP000194546"/>
    </source>
</evidence>
<dbReference type="Proteomes" id="UP000194546">
    <property type="component" value="Unassembled WGS sequence"/>
</dbReference>